<dbReference type="EMBL" id="UEGW01000001">
    <property type="protein sequence ID" value="SRX93411.1"/>
    <property type="molecule type" value="Genomic_DNA"/>
</dbReference>
<evidence type="ECO:0000313" key="2">
    <source>
        <dbReference type="Proteomes" id="UP000252015"/>
    </source>
</evidence>
<dbReference type="STRING" id="29313.BHQ16_04675"/>
<reference evidence="1 2" key="1">
    <citation type="submission" date="2018-05" db="EMBL/GenBank/DDBJ databases">
        <authorList>
            <consortium name="IHU Genomes"/>
        </authorList>
    </citation>
    <scope>NUCLEOTIDE SEQUENCE [LARGE SCALE GENOMIC DNA]</scope>
    <source>
        <strain evidence="1 2">P7336</strain>
    </source>
</reference>
<accession>A0A375YWW3</accession>
<organism evidence="1 2">
    <name type="scientific">Mycobacterium shimoidei</name>
    <dbReference type="NCBI Taxonomy" id="29313"/>
    <lineage>
        <taxon>Bacteria</taxon>
        <taxon>Bacillati</taxon>
        <taxon>Actinomycetota</taxon>
        <taxon>Actinomycetes</taxon>
        <taxon>Mycobacteriales</taxon>
        <taxon>Mycobacteriaceae</taxon>
        <taxon>Mycobacterium</taxon>
    </lineage>
</organism>
<dbReference type="RefSeq" id="WP_425325737.1">
    <property type="nucleotide sequence ID" value="NZ_UEGW01000001.1"/>
</dbReference>
<proteinExistence type="predicted"/>
<sequence>MIISRGLARSLAIAAILPLVGLVPAGPAKALGPPTDGLYTFTEAGVPPTTWKIAALCDPISRQRAIPDFTDPVIAADLCALNIVSTTARSISRAEKLANFSGRARLTSDLWTFQVPKATGVTCPDGSTAPSTDTYAFDDVTLAGTHTSIHGAVCGLEPAMTKTPFSLAFQSPLPVPVERYPLDCDPIGSCR</sequence>
<dbReference type="AlphaFoldDB" id="A0A375YWW3"/>
<name>A0A375YWW3_MYCSH</name>
<protein>
    <submittedName>
        <fullName evidence="1">Uncharacterized protein</fullName>
    </submittedName>
</protein>
<dbReference type="Proteomes" id="UP000252015">
    <property type="component" value="Unassembled WGS sequence"/>
</dbReference>
<gene>
    <name evidence="1" type="ORF">MSP7336_01648</name>
</gene>
<evidence type="ECO:0000313" key="1">
    <source>
        <dbReference type="EMBL" id="SRX93411.1"/>
    </source>
</evidence>
<keyword evidence="2" id="KW-1185">Reference proteome</keyword>